<dbReference type="InterPro" id="IPR031309">
    <property type="entry name" value="Ribosomal_uL5_C"/>
</dbReference>
<dbReference type="PROSITE" id="PS00358">
    <property type="entry name" value="RIBOSOMAL_L5"/>
    <property type="match status" value="1"/>
</dbReference>
<dbReference type="AlphaFoldDB" id="A0A955L2E4"/>
<dbReference type="EMBL" id="JAGQLJ010000147">
    <property type="protein sequence ID" value="MCA9381634.1"/>
    <property type="molecule type" value="Genomic_DNA"/>
</dbReference>
<comment type="function">
    <text evidence="5">This is 1 of the proteins that bind and probably mediate the attachment of the 5S RNA into the large ribosomal subunit, where it forms part of the central protuberance. In the 70S ribosome it contacts protein S13 of the 30S subunit (bridge B1b), connecting the 2 subunits; this bridge is implicated in subunit movement. Contacts the P site tRNA; the 5S rRNA and some of its associated proteins might help stabilize positioning of ribosome-bound tRNAs.</text>
</comment>
<dbReference type="GO" id="GO:1990904">
    <property type="term" value="C:ribonucleoprotein complex"/>
    <property type="evidence" value="ECO:0007669"/>
    <property type="project" value="UniProtKB-KW"/>
</dbReference>
<evidence type="ECO:0000256" key="2">
    <source>
        <dbReference type="ARBA" id="ARBA00022980"/>
    </source>
</evidence>
<protein>
    <recommendedName>
        <fullName evidence="4 5">Large ribosomal subunit protein uL5</fullName>
    </recommendedName>
</protein>
<feature type="domain" description="Large ribosomal subunit protein uL5 N-terminal" evidence="7">
    <location>
        <begin position="24"/>
        <end position="81"/>
    </location>
</feature>
<feature type="domain" description="Large ribosomal subunit protein uL5 C-terminal" evidence="8">
    <location>
        <begin position="86"/>
        <end position="178"/>
    </location>
</feature>
<accession>A0A955L2E4</accession>
<dbReference type="GO" id="GO:0006412">
    <property type="term" value="P:translation"/>
    <property type="evidence" value="ECO:0007669"/>
    <property type="project" value="UniProtKB-UniRule"/>
</dbReference>
<dbReference type="GO" id="GO:0005840">
    <property type="term" value="C:ribosome"/>
    <property type="evidence" value="ECO:0007669"/>
    <property type="project" value="UniProtKB-KW"/>
</dbReference>
<dbReference type="Proteomes" id="UP000775877">
    <property type="component" value="Unassembled WGS sequence"/>
</dbReference>
<proteinExistence type="inferred from homology"/>
<dbReference type="InterPro" id="IPR002132">
    <property type="entry name" value="Ribosomal_uL5"/>
</dbReference>
<evidence type="ECO:0000259" key="8">
    <source>
        <dbReference type="Pfam" id="PF00673"/>
    </source>
</evidence>
<dbReference type="Gene3D" id="3.30.1440.10">
    <property type="match status" value="1"/>
</dbReference>
<evidence type="ECO:0000256" key="6">
    <source>
        <dbReference type="RuleBase" id="RU003930"/>
    </source>
</evidence>
<dbReference type="GO" id="GO:0000049">
    <property type="term" value="F:tRNA binding"/>
    <property type="evidence" value="ECO:0007669"/>
    <property type="project" value="UniProtKB-UniRule"/>
</dbReference>
<comment type="subunit">
    <text evidence="5">Part of the 50S ribosomal subunit; part of the 5S rRNA/L5/L18/L25 subcomplex. Contacts the 5S rRNA and the P site tRNA. Forms a bridge to the 30S subunit in the 70S ribosome.</text>
</comment>
<organism evidence="9 10">
    <name type="scientific">Candidatus Dojkabacteria bacterium</name>
    <dbReference type="NCBI Taxonomy" id="2099670"/>
    <lineage>
        <taxon>Bacteria</taxon>
        <taxon>Candidatus Dojkabacteria</taxon>
    </lineage>
</organism>
<dbReference type="Pfam" id="PF00673">
    <property type="entry name" value="Ribosomal_L5_C"/>
    <property type="match status" value="1"/>
</dbReference>
<dbReference type="HAMAP" id="MF_01333_B">
    <property type="entry name" value="Ribosomal_uL5_B"/>
    <property type="match status" value="1"/>
</dbReference>
<dbReference type="InterPro" id="IPR022803">
    <property type="entry name" value="Ribosomal_uL5_dom_sf"/>
</dbReference>
<comment type="similarity">
    <text evidence="1 5 6">Belongs to the universal ribosomal protein uL5 family.</text>
</comment>
<dbReference type="GO" id="GO:0003735">
    <property type="term" value="F:structural constituent of ribosome"/>
    <property type="evidence" value="ECO:0007669"/>
    <property type="project" value="InterPro"/>
</dbReference>
<evidence type="ECO:0000313" key="10">
    <source>
        <dbReference type="Proteomes" id="UP000775877"/>
    </source>
</evidence>
<keyword evidence="5" id="KW-0699">rRNA-binding</keyword>
<dbReference type="FunFam" id="3.30.1440.10:FF:000001">
    <property type="entry name" value="50S ribosomal protein L5"/>
    <property type="match status" value="1"/>
</dbReference>
<gene>
    <name evidence="5 9" type="primary">rplE</name>
    <name evidence="9" type="ORF">KC678_05190</name>
</gene>
<evidence type="ECO:0000313" key="9">
    <source>
        <dbReference type="EMBL" id="MCA9381634.1"/>
    </source>
</evidence>
<reference evidence="9" key="2">
    <citation type="journal article" date="2021" name="Microbiome">
        <title>Successional dynamics and alternative stable states in a saline activated sludge microbial community over 9 years.</title>
        <authorList>
            <person name="Wang Y."/>
            <person name="Ye J."/>
            <person name="Ju F."/>
            <person name="Liu L."/>
            <person name="Boyd J.A."/>
            <person name="Deng Y."/>
            <person name="Parks D.H."/>
            <person name="Jiang X."/>
            <person name="Yin X."/>
            <person name="Woodcroft B.J."/>
            <person name="Tyson G.W."/>
            <person name="Hugenholtz P."/>
            <person name="Polz M.F."/>
            <person name="Zhang T."/>
        </authorList>
    </citation>
    <scope>NUCLEOTIDE SEQUENCE</scope>
    <source>
        <strain evidence="9">HKST-UBA13</strain>
    </source>
</reference>
<reference evidence="9" key="1">
    <citation type="submission" date="2020-04" db="EMBL/GenBank/DDBJ databases">
        <authorList>
            <person name="Zhang T."/>
        </authorList>
    </citation>
    <scope>NUCLEOTIDE SEQUENCE</scope>
    <source>
        <strain evidence="9">HKST-UBA13</strain>
    </source>
</reference>
<dbReference type="NCBIfam" id="NF000585">
    <property type="entry name" value="PRK00010.1"/>
    <property type="match status" value="1"/>
</dbReference>
<keyword evidence="3 5" id="KW-0687">Ribonucleoprotein</keyword>
<evidence type="ECO:0000256" key="4">
    <source>
        <dbReference type="ARBA" id="ARBA00035245"/>
    </source>
</evidence>
<keyword evidence="5" id="KW-0694">RNA-binding</keyword>
<evidence type="ECO:0000256" key="1">
    <source>
        <dbReference type="ARBA" id="ARBA00008553"/>
    </source>
</evidence>
<dbReference type="PANTHER" id="PTHR11994">
    <property type="entry name" value="60S RIBOSOMAL PROTEIN L11-RELATED"/>
    <property type="match status" value="1"/>
</dbReference>
<keyword evidence="2 5" id="KW-0689">Ribosomal protein</keyword>
<dbReference type="GO" id="GO:0019843">
    <property type="term" value="F:rRNA binding"/>
    <property type="evidence" value="ECO:0007669"/>
    <property type="project" value="UniProtKB-UniRule"/>
</dbReference>
<dbReference type="PIRSF" id="PIRSF002161">
    <property type="entry name" value="Ribosomal_L5"/>
    <property type="match status" value="1"/>
</dbReference>
<dbReference type="Pfam" id="PF00281">
    <property type="entry name" value="Ribosomal_L5"/>
    <property type="match status" value="1"/>
</dbReference>
<comment type="caution">
    <text evidence="9">The sequence shown here is derived from an EMBL/GenBank/DDBJ whole genome shotgun (WGS) entry which is preliminary data.</text>
</comment>
<dbReference type="InterPro" id="IPR031310">
    <property type="entry name" value="Ribosomal_uL5_N"/>
</dbReference>
<evidence type="ECO:0000256" key="5">
    <source>
        <dbReference type="HAMAP-Rule" id="MF_01333"/>
    </source>
</evidence>
<sequence>MTSLEEKYQKEIRKSLMKQFDIKNIMAVPNLEKIVVNAGIGNEYKNNSGVVEEMSEVIAQITGQKPVITYSKEAISNFKLREGMPNGIKVTLRGEMMWNFLNKLIHITLPRVKDFRGVSPNSFDPEGNYSLGIIEHTIFPEIDTSKLAKIRSLQVVIVTTTRDKEQSRQLLKDLGMPFRKTRKEIEEAKAEAKATAEK</sequence>
<dbReference type="InterPro" id="IPR020929">
    <property type="entry name" value="Ribosomal_uL5_CS"/>
</dbReference>
<keyword evidence="5" id="KW-0820">tRNA-binding</keyword>
<evidence type="ECO:0000259" key="7">
    <source>
        <dbReference type="Pfam" id="PF00281"/>
    </source>
</evidence>
<name>A0A955L2E4_9BACT</name>
<dbReference type="SUPFAM" id="SSF55282">
    <property type="entry name" value="RL5-like"/>
    <property type="match status" value="1"/>
</dbReference>
<evidence type="ECO:0000256" key="3">
    <source>
        <dbReference type="ARBA" id="ARBA00023274"/>
    </source>
</evidence>
<dbReference type="InterPro" id="IPR020930">
    <property type="entry name" value="Ribosomal_uL5_bac-type"/>
</dbReference>